<sequence>MNINKIRQELRKHIDQKYHDKIQWFFKKGIKLYGIKTPVVRKISLKYFSNINMKPKQEIFVLCEKLLKSGYSEERTIAFDWAFRLKNRYEKKDFKIFETWLKKYVSNWGACDDLCIHAFGCFVFRFPEFIPRIKIWAASKNRWLRRASAVVLIYSARRKKLL</sequence>
<dbReference type="Gene3D" id="1.25.10.90">
    <property type="match status" value="1"/>
</dbReference>
<reference evidence="1" key="1">
    <citation type="journal article" date="2014" name="Front. Microbiol.">
        <title>High frequency of phylogenetically diverse reductive dehalogenase-homologous genes in deep subseafloor sedimentary metagenomes.</title>
        <authorList>
            <person name="Kawai M."/>
            <person name="Futagami T."/>
            <person name="Toyoda A."/>
            <person name="Takaki Y."/>
            <person name="Nishi S."/>
            <person name="Hori S."/>
            <person name="Arai W."/>
            <person name="Tsubouchi T."/>
            <person name="Morono Y."/>
            <person name="Uchiyama I."/>
            <person name="Ito T."/>
            <person name="Fujiyama A."/>
            <person name="Inagaki F."/>
            <person name="Takami H."/>
        </authorList>
    </citation>
    <scope>NUCLEOTIDE SEQUENCE</scope>
    <source>
        <strain evidence="1">Expedition CK06-06</strain>
    </source>
</reference>
<dbReference type="EMBL" id="BARU01002315">
    <property type="protein sequence ID" value="GAH26636.1"/>
    <property type="molecule type" value="Genomic_DNA"/>
</dbReference>
<dbReference type="PANTHER" id="PTHR34070:SF1">
    <property type="entry name" value="DNA ALKYLATION REPAIR PROTEIN"/>
    <property type="match status" value="1"/>
</dbReference>
<dbReference type="InterPro" id="IPR016024">
    <property type="entry name" value="ARM-type_fold"/>
</dbReference>
<feature type="non-terminal residue" evidence="1">
    <location>
        <position position="162"/>
    </location>
</feature>
<dbReference type="AlphaFoldDB" id="X1E042"/>
<organism evidence="1">
    <name type="scientific">marine sediment metagenome</name>
    <dbReference type="NCBI Taxonomy" id="412755"/>
    <lineage>
        <taxon>unclassified sequences</taxon>
        <taxon>metagenomes</taxon>
        <taxon>ecological metagenomes</taxon>
    </lineage>
</organism>
<dbReference type="PANTHER" id="PTHR34070">
    <property type="entry name" value="ARMADILLO-TYPE FOLD"/>
    <property type="match status" value="1"/>
</dbReference>
<dbReference type="SUPFAM" id="SSF48371">
    <property type="entry name" value="ARM repeat"/>
    <property type="match status" value="1"/>
</dbReference>
<accession>X1E042</accession>
<dbReference type="Pfam" id="PF08713">
    <property type="entry name" value="DNA_alkylation"/>
    <property type="match status" value="1"/>
</dbReference>
<comment type="caution">
    <text evidence="1">The sequence shown here is derived from an EMBL/GenBank/DDBJ whole genome shotgun (WGS) entry which is preliminary data.</text>
</comment>
<protein>
    <recommendedName>
        <fullName evidence="2">DNA alkylation repair enzyme</fullName>
    </recommendedName>
</protein>
<dbReference type="InterPro" id="IPR014825">
    <property type="entry name" value="DNA_alkylation"/>
</dbReference>
<evidence type="ECO:0008006" key="2">
    <source>
        <dbReference type="Google" id="ProtNLM"/>
    </source>
</evidence>
<evidence type="ECO:0000313" key="1">
    <source>
        <dbReference type="EMBL" id="GAH26636.1"/>
    </source>
</evidence>
<gene>
    <name evidence="1" type="ORF">S03H2_05521</name>
</gene>
<name>X1E042_9ZZZZ</name>
<proteinExistence type="predicted"/>